<feature type="transmembrane region" description="Helical" evidence="2">
    <location>
        <begin position="12"/>
        <end position="32"/>
    </location>
</feature>
<organism evidence="3 4">
    <name type="scientific">Marixanthomonas spongiae</name>
    <dbReference type="NCBI Taxonomy" id="2174845"/>
    <lineage>
        <taxon>Bacteria</taxon>
        <taxon>Pseudomonadati</taxon>
        <taxon>Bacteroidota</taxon>
        <taxon>Flavobacteriia</taxon>
        <taxon>Flavobacteriales</taxon>
        <taxon>Flavobacteriaceae</taxon>
        <taxon>Marixanthomonas</taxon>
    </lineage>
</organism>
<name>A0A2U0HTS7_9FLAO</name>
<keyword evidence="2" id="KW-0812">Transmembrane</keyword>
<feature type="compositionally biased region" description="Basic and acidic residues" evidence="1">
    <location>
        <begin position="95"/>
        <end position="130"/>
    </location>
</feature>
<keyword evidence="2" id="KW-0472">Membrane</keyword>
<dbReference type="RefSeq" id="WP_116695635.1">
    <property type="nucleotide sequence ID" value="NZ_QEHR01000016.1"/>
</dbReference>
<evidence type="ECO:0000256" key="2">
    <source>
        <dbReference type="SAM" id="Phobius"/>
    </source>
</evidence>
<sequence length="272" mass="29182">MSILDTKHKKKSMVITVILHVIILILLFYMGLTYLDPPPENGIAVNFGTTETGSGNIQPTEPIKAAPKETTPPPVSQPKTEIKEEVVTQDIEDAPVIKKEKKKEVQKETPVKEQPKEKPKKPDPKPDKTTTDALSNLINAPKSDGTAKGSEGNDDTAGDKGSPDGDANAKSYYGTGKGLDGDGNYLLGGRKALNKKKFVQDCNEAGKVVVSIEVDRTGKVISATPGVRGTTNNSKCLLEPAKRAALATRFNADDNAPAKQIGKIIYNFSLSE</sequence>
<accession>A0A2U0HTS7</accession>
<comment type="caution">
    <text evidence="3">The sequence shown here is derived from an EMBL/GenBank/DDBJ whole genome shotgun (WGS) entry which is preliminary data.</text>
</comment>
<gene>
    <name evidence="3" type="ORF">DDV96_15220</name>
</gene>
<feature type="region of interest" description="Disordered" evidence="1">
    <location>
        <begin position="46"/>
        <end position="175"/>
    </location>
</feature>
<proteinExistence type="predicted"/>
<dbReference type="EMBL" id="QEHR01000016">
    <property type="protein sequence ID" value="PVW12150.1"/>
    <property type="molecule type" value="Genomic_DNA"/>
</dbReference>
<evidence type="ECO:0000256" key="1">
    <source>
        <dbReference type="SAM" id="MobiDB-lite"/>
    </source>
</evidence>
<protein>
    <submittedName>
        <fullName evidence="3">Energy transducer TonB</fullName>
    </submittedName>
</protein>
<dbReference type="Proteomes" id="UP000245962">
    <property type="component" value="Unassembled WGS sequence"/>
</dbReference>
<reference evidence="3 4" key="1">
    <citation type="submission" date="2018-04" db="EMBL/GenBank/DDBJ databases">
        <title>Marixanthomonas spongiae HN-E44 sp. nov., isolated from a marine sponge.</title>
        <authorList>
            <person name="Luo L."/>
            <person name="Zhuang L."/>
        </authorList>
    </citation>
    <scope>NUCLEOTIDE SEQUENCE [LARGE SCALE GENOMIC DNA]</scope>
    <source>
        <strain evidence="3 4">HN-E44</strain>
    </source>
</reference>
<evidence type="ECO:0000313" key="4">
    <source>
        <dbReference type="Proteomes" id="UP000245962"/>
    </source>
</evidence>
<feature type="compositionally biased region" description="Polar residues" evidence="1">
    <location>
        <begin position="47"/>
        <end position="59"/>
    </location>
</feature>
<keyword evidence="4" id="KW-1185">Reference proteome</keyword>
<evidence type="ECO:0000313" key="3">
    <source>
        <dbReference type="EMBL" id="PVW12150.1"/>
    </source>
</evidence>
<dbReference type="OrthoDB" id="676306at2"/>
<keyword evidence="2" id="KW-1133">Transmembrane helix</keyword>
<dbReference type="AlphaFoldDB" id="A0A2U0HTS7"/>